<proteinExistence type="predicted"/>
<feature type="compositionally biased region" description="Basic and acidic residues" evidence="1">
    <location>
        <begin position="41"/>
        <end position="52"/>
    </location>
</feature>
<dbReference type="VEuPathDB" id="FungiDB:CC1G_11258"/>
<gene>
    <name evidence="2" type="ORF">CC1G_11258</name>
</gene>
<dbReference type="AlphaFoldDB" id="A8NLR5"/>
<reference evidence="2 3" key="1">
    <citation type="journal article" date="2010" name="Proc. Natl. Acad. Sci. U.S.A.">
        <title>Insights into evolution of multicellular fungi from the assembled chromosomes of the mushroom Coprinopsis cinerea (Coprinus cinereus).</title>
        <authorList>
            <person name="Stajich J.E."/>
            <person name="Wilke S.K."/>
            <person name="Ahren D."/>
            <person name="Au C.H."/>
            <person name="Birren B.W."/>
            <person name="Borodovsky M."/>
            <person name="Burns C."/>
            <person name="Canback B."/>
            <person name="Casselton L.A."/>
            <person name="Cheng C.K."/>
            <person name="Deng J."/>
            <person name="Dietrich F.S."/>
            <person name="Fargo D.C."/>
            <person name="Farman M.L."/>
            <person name="Gathman A.C."/>
            <person name="Goldberg J."/>
            <person name="Guigo R."/>
            <person name="Hoegger P.J."/>
            <person name="Hooker J.B."/>
            <person name="Huggins A."/>
            <person name="James T.Y."/>
            <person name="Kamada T."/>
            <person name="Kilaru S."/>
            <person name="Kodira C."/>
            <person name="Kues U."/>
            <person name="Kupfer D."/>
            <person name="Kwan H.S."/>
            <person name="Lomsadze A."/>
            <person name="Li W."/>
            <person name="Lilly W.W."/>
            <person name="Ma L.J."/>
            <person name="Mackey A.J."/>
            <person name="Manning G."/>
            <person name="Martin F."/>
            <person name="Muraguchi H."/>
            <person name="Natvig D.O."/>
            <person name="Palmerini H."/>
            <person name="Ramesh M.A."/>
            <person name="Rehmeyer C.J."/>
            <person name="Roe B.A."/>
            <person name="Shenoy N."/>
            <person name="Stanke M."/>
            <person name="Ter-Hovhannisyan V."/>
            <person name="Tunlid A."/>
            <person name="Velagapudi R."/>
            <person name="Vision T.J."/>
            <person name="Zeng Q."/>
            <person name="Zolan M.E."/>
            <person name="Pukkila P.J."/>
        </authorList>
    </citation>
    <scope>NUCLEOTIDE SEQUENCE [LARGE SCALE GENOMIC DNA]</scope>
    <source>
        <strain evidence="3">Okayama-7 / 130 / ATCC MYA-4618 / FGSC 9003</strain>
    </source>
</reference>
<dbReference type="Proteomes" id="UP000001861">
    <property type="component" value="Unassembled WGS sequence"/>
</dbReference>
<evidence type="ECO:0000256" key="1">
    <source>
        <dbReference type="SAM" id="MobiDB-lite"/>
    </source>
</evidence>
<protein>
    <submittedName>
        <fullName evidence="2">Uncharacterized protein</fullName>
    </submittedName>
</protein>
<comment type="caution">
    <text evidence="2">The sequence shown here is derived from an EMBL/GenBank/DDBJ whole genome shotgun (WGS) entry which is preliminary data.</text>
</comment>
<dbReference type="GeneID" id="6011276"/>
<dbReference type="InParanoid" id="A8NLR5"/>
<evidence type="ECO:0000313" key="3">
    <source>
        <dbReference type="Proteomes" id="UP000001861"/>
    </source>
</evidence>
<accession>A8NLR5</accession>
<organism evidence="2 3">
    <name type="scientific">Coprinopsis cinerea (strain Okayama-7 / 130 / ATCC MYA-4618 / FGSC 9003)</name>
    <name type="common">Inky cap fungus</name>
    <name type="synonym">Hormographiella aspergillata</name>
    <dbReference type="NCBI Taxonomy" id="240176"/>
    <lineage>
        <taxon>Eukaryota</taxon>
        <taxon>Fungi</taxon>
        <taxon>Dikarya</taxon>
        <taxon>Basidiomycota</taxon>
        <taxon>Agaricomycotina</taxon>
        <taxon>Agaricomycetes</taxon>
        <taxon>Agaricomycetidae</taxon>
        <taxon>Agaricales</taxon>
        <taxon>Agaricineae</taxon>
        <taxon>Psathyrellaceae</taxon>
        <taxon>Coprinopsis</taxon>
    </lineage>
</organism>
<feature type="region of interest" description="Disordered" evidence="1">
    <location>
        <begin position="121"/>
        <end position="140"/>
    </location>
</feature>
<feature type="region of interest" description="Disordered" evidence="1">
    <location>
        <begin position="22"/>
        <end position="107"/>
    </location>
</feature>
<dbReference type="KEGG" id="cci:CC1G_11258"/>
<sequence>MEAVQSITKFPRRYFSMRLTFDEDEDKTSRTLTLPISLEGSFREEPSGEARKSAPVSSDEAQAVSGAGGKESEGAEASKRKRCGKAKNMGSVVPPNPYTRGKRKQLYGRGPSGSYFYYTSSSEERISSPPPVAEGQSIPDNSIYVHFTTRADSDDEEGSRSWYWDGDAWVSVRHGEGRKFPHAMLYFSIDNQDRGSWVADSTLHRARRG</sequence>
<dbReference type="EMBL" id="AACS02000012">
    <property type="protein sequence ID" value="EAU87078.1"/>
    <property type="molecule type" value="Genomic_DNA"/>
</dbReference>
<dbReference type="RefSeq" id="XP_001834759.1">
    <property type="nucleotide sequence ID" value="XM_001834707.1"/>
</dbReference>
<name>A8NLR5_COPC7</name>
<keyword evidence="3" id="KW-1185">Reference proteome</keyword>
<evidence type="ECO:0000313" key="2">
    <source>
        <dbReference type="EMBL" id="EAU87078.1"/>
    </source>
</evidence>